<gene>
    <name evidence="3" type="ORF">H4Q32_015378</name>
</gene>
<dbReference type="SUPFAM" id="SSF48726">
    <property type="entry name" value="Immunoglobulin"/>
    <property type="match status" value="1"/>
</dbReference>
<dbReference type="PANTHER" id="PTHR21063:SF4">
    <property type="entry name" value="CD48 ANTIGEN-RELATED"/>
    <property type="match status" value="1"/>
</dbReference>
<keyword evidence="1" id="KW-0812">Transmembrane</keyword>
<dbReference type="PROSITE" id="PS50835">
    <property type="entry name" value="IG_LIKE"/>
    <property type="match status" value="1"/>
</dbReference>
<keyword evidence="4" id="KW-1185">Reference proteome</keyword>
<evidence type="ECO:0000256" key="1">
    <source>
        <dbReference type="SAM" id="Phobius"/>
    </source>
</evidence>
<proteinExistence type="predicted"/>
<accession>A0ABQ8LGT6</accession>
<dbReference type="Pfam" id="PF13895">
    <property type="entry name" value="Ig_2"/>
    <property type="match status" value="1"/>
</dbReference>
<dbReference type="CDD" id="cd00096">
    <property type="entry name" value="Ig"/>
    <property type="match status" value="1"/>
</dbReference>
<dbReference type="Proteomes" id="UP000830375">
    <property type="component" value="Unassembled WGS sequence"/>
</dbReference>
<feature type="transmembrane region" description="Helical" evidence="1">
    <location>
        <begin position="102"/>
        <end position="124"/>
    </location>
</feature>
<keyword evidence="1" id="KW-1133">Transmembrane helix</keyword>
<evidence type="ECO:0000259" key="2">
    <source>
        <dbReference type="PROSITE" id="PS50835"/>
    </source>
</evidence>
<dbReference type="InterPro" id="IPR013783">
    <property type="entry name" value="Ig-like_fold"/>
</dbReference>
<protein>
    <submittedName>
        <fullName evidence="3">SLAM family member 5</fullName>
    </submittedName>
</protein>
<organism evidence="3 4">
    <name type="scientific">Labeo rohita</name>
    <name type="common">Indian major carp</name>
    <name type="synonym">Cyprinus rohita</name>
    <dbReference type="NCBI Taxonomy" id="84645"/>
    <lineage>
        <taxon>Eukaryota</taxon>
        <taxon>Metazoa</taxon>
        <taxon>Chordata</taxon>
        <taxon>Craniata</taxon>
        <taxon>Vertebrata</taxon>
        <taxon>Euteleostomi</taxon>
        <taxon>Actinopterygii</taxon>
        <taxon>Neopterygii</taxon>
        <taxon>Teleostei</taxon>
        <taxon>Ostariophysi</taxon>
        <taxon>Cypriniformes</taxon>
        <taxon>Cyprinidae</taxon>
        <taxon>Labeoninae</taxon>
        <taxon>Labeonini</taxon>
        <taxon>Labeo</taxon>
    </lineage>
</organism>
<feature type="domain" description="Ig-like" evidence="2">
    <location>
        <begin position="6"/>
        <end position="80"/>
    </location>
</feature>
<keyword evidence="1" id="KW-0472">Membrane</keyword>
<name>A0ABQ8LGT6_LABRO</name>
<evidence type="ECO:0000313" key="4">
    <source>
        <dbReference type="Proteomes" id="UP000830375"/>
    </source>
</evidence>
<dbReference type="InterPro" id="IPR036179">
    <property type="entry name" value="Ig-like_dom_sf"/>
</dbReference>
<reference evidence="3 4" key="1">
    <citation type="submission" date="2022-01" db="EMBL/GenBank/DDBJ databases">
        <title>A high-quality chromosome-level genome assembly of rohu carp, Labeo rohita.</title>
        <authorList>
            <person name="Arick M.A. II"/>
            <person name="Hsu C.-Y."/>
            <person name="Magbanua Z."/>
            <person name="Pechanova O."/>
            <person name="Grover C."/>
            <person name="Miller E."/>
            <person name="Thrash A."/>
            <person name="Ezzel L."/>
            <person name="Alam S."/>
            <person name="Benzie J."/>
            <person name="Hamilton M."/>
            <person name="Karsi A."/>
            <person name="Lawrence M.L."/>
            <person name="Peterson D.G."/>
        </authorList>
    </citation>
    <scope>NUCLEOTIDE SEQUENCE [LARGE SCALE GENOMIC DNA]</scope>
    <source>
        <strain evidence="4">BAU-BD-2019</strain>
        <tissue evidence="3">Blood</tissue>
    </source>
</reference>
<comment type="caution">
    <text evidence="3">The sequence shown here is derived from an EMBL/GenBank/DDBJ whole genome shotgun (WGS) entry which is preliminary data.</text>
</comment>
<dbReference type="InterPro" id="IPR007110">
    <property type="entry name" value="Ig-like_dom"/>
</dbReference>
<dbReference type="PANTHER" id="PTHR21063">
    <property type="entry name" value="LFA-3"/>
    <property type="match status" value="1"/>
</dbReference>
<dbReference type="Gene3D" id="2.60.40.10">
    <property type="entry name" value="Immunoglobulins"/>
    <property type="match status" value="1"/>
</dbReference>
<evidence type="ECO:0000313" key="3">
    <source>
        <dbReference type="EMBL" id="KAI2649426.1"/>
    </source>
</evidence>
<dbReference type="EMBL" id="JACTAM010000023">
    <property type="protein sequence ID" value="KAI2649426.1"/>
    <property type="molecule type" value="Genomic_DNA"/>
</dbReference>
<sequence>MNQCLPDTSQQPQVIEFCSVFCSAKNDRGVSISWYKGDELVNQTSNPDLSINLSLPLEVHYDSETYSCTATNPVSNKSIHLHTKEICPQQEDGLDHCGVTEALIRLVLSGLVGIATIVFLVEYLRFCLSQKRAAASTC</sequence>